<dbReference type="CDD" id="cd00088">
    <property type="entry name" value="HPT"/>
    <property type="match status" value="1"/>
</dbReference>
<evidence type="ECO:0000256" key="1">
    <source>
        <dbReference type="PROSITE-ProRule" id="PRU00110"/>
    </source>
</evidence>
<keyword evidence="1" id="KW-0597">Phosphoprotein</keyword>
<dbReference type="Proteomes" id="UP001597460">
    <property type="component" value="Unassembled WGS sequence"/>
</dbReference>
<reference evidence="4" key="1">
    <citation type="journal article" date="2019" name="Int. J. Syst. Evol. Microbiol.">
        <title>The Global Catalogue of Microorganisms (GCM) 10K type strain sequencing project: providing services to taxonomists for standard genome sequencing and annotation.</title>
        <authorList>
            <consortium name="The Broad Institute Genomics Platform"/>
            <consortium name="The Broad Institute Genome Sequencing Center for Infectious Disease"/>
            <person name="Wu L."/>
            <person name="Ma J."/>
        </authorList>
    </citation>
    <scope>NUCLEOTIDE SEQUENCE [LARGE SCALE GENOMIC DNA]</scope>
    <source>
        <strain evidence="4">KCTC 52042</strain>
    </source>
</reference>
<accession>A0ABW5JJW6</accession>
<gene>
    <name evidence="3" type="ORF">ACFSVN_10490</name>
</gene>
<evidence type="ECO:0000313" key="4">
    <source>
        <dbReference type="Proteomes" id="UP001597460"/>
    </source>
</evidence>
<protein>
    <submittedName>
        <fullName evidence="3">Hpt domain-containing protein</fullName>
    </submittedName>
</protein>
<organism evidence="3 4">
    <name type="scientific">Gracilimonas halophila</name>
    <dbReference type="NCBI Taxonomy" id="1834464"/>
    <lineage>
        <taxon>Bacteria</taxon>
        <taxon>Pseudomonadati</taxon>
        <taxon>Balneolota</taxon>
        <taxon>Balneolia</taxon>
        <taxon>Balneolales</taxon>
        <taxon>Balneolaceae</taxon>
        <taxon>Gracilimonas</taxon>
    </lineage>
</organism>
<proteinExistence type="predicted"/>
<sequence>MNVIDLSYLENMTGGDNEVMIEMINLLLTETPKHLDNIKKAQDDKNWAQLRSEAHKVKPMFLYVGLSELNQICKDLEDNAKNEADLESNAELITRLETGFNDIVDDLKHKAEELA</sequence>
<feature type="modified residue" description="Phosphohistidine" evidence="1">
    <location>
        <position position="55"/>
    </location>
</feature>
<dbReference type="InterPro" id="IPR036641">
    <property type="entry name" value="HPT_dom_sf"/>
</dbReference>
<feature type="domain" description="HPt" evidence="2">
    <location>
        <begin position="16"/>
        <end position="110"/>
    </location>
</feature>
<dbReference type="Pfam" id="PF01627">
    <property type="entry name" value="Hpt"/>
    <property type="match status" value="1"/>
</dbReference>
<name>A0ABW5JJW6_9BACT</name>
<dbReference type="PROSITE" id="PS50894">
    <property type="entry name" value="HPT"/>
    <property type="match status" value="1"/>
</dbReference>
<dbReference type="Gene3D" id="1.20.120.160">
    <property type="entry name" value="HPT domain"/>
    <property type="match status" value="1"/>
</dbReference>
<comment type="caution">
    <text evidence="3">The sequence shown here is derived from an EMBL/GenBank/DDBJ whole genome shotgun (WGS) entry which is preliminary data.</text>
</comment>
<dbReference type="RefSeq" id="WP_390302104.1">
    <property type="nucleotide sequence ID" value="NZ_JBHULI010000024.1"/>
</dbReference>
<evidence type="ECO:0000313" key="3">
    <source>
        <dbReference type="EMBL" id="MFD2532874.1"/>
    </source>
</evidence>
<keyword evidence="4" id="KW-1185">Reference proteome</keyword>
<dbReference type="EMBL" id="JBHULI010000024">
    <property type="protein sequence ID" value="MFD2532874.1"/>
    <property type="molecule type" value="Genomic_DNA"/>
</dbReference>
<dbReference type="SUPFAM" id="SSF47226">
    <property type="entry name" value="Histidine-containing phosphotransfer domain, HPT domain"/>
    <property type="match status" value="1"/>
</dbReference>
<dbReference type="SMART" id="SM00073">
    <property type="entry name" value="HPT"/>
    <property type="match status" value="1"/>
</dbReference>
<dbReference type="InterPro" id="IPR008207">
    <property type="entry name" value="Sig_transdc_His_kin_Hpt_dom"/>
</dbReference>
<evidence type="ECO:0000259" key="2">
    <source>
        <dbReference type="PROSITE" id="PS50894"/>
    </source>
</evidence>